<protein>
    <submittedName>
        <fullName evidence="2">Fused MFS/spermidine synthase</fullName>
    </submittedName>
</protein>
<dbReference type="InterPro" id="IPR029063">
    <property type="entry name" value="SAM-dependent_MTases_sf"/>
</dbReference>
<dbReference type="EMBL" id="JAERRC010000030">
    <property type="protein sequence ID" value="MBL0706401.1"/>
    <property type="molecule type" value="Genomic_DNA"/>
</dbReference>
<dbReference type="RefSeq" id="WP_189692801.1">
    <property type="nucleotide sequence ID" value="NZ_BNCM01000003.1"/>
</dbReference>
<dbReference type="Proteomes" id="UP000639051">
    <property type="component" value="Unassembled WGS sequence"/>
</dbReference>
<dbReference type="SUPFAM" id="SSF53335">
    <property type="entry name" value="S-adenosyl-L-methionine-dependent methyltransferases"/>
    <property type="match status" value="1"/>
</dbReference>
<dbReference type="Gene3D" id="3.40.50.150">
    <property type="entry name" value="Vaccinia Virus protein VP39"/>
    <property type="match status" value="1"/>
</dbReference>
<dbReference type="CDD" id="cd02440">
    <property type="entry name" value="AdoMet_MTases"/>
    <property type="match status" value="1"/>
</dbReference>
<organism evidence="2 3">
    <name type="scientific">Sinomonas cellulolyticus</name>
    <dbReference type="NCBI Taxonomy" id="2801916"/>
    <lineage>
        <taxon>Bacteria</taxon>
        <taxon>Bacillati</taxon>
        <taxon>Actinomycetota</taxon>
        <taxon>Actinomycetes</taxon>
        <taxon>Micrococcales</taxon>
        <taxon>Micrococcaceae</taxon>
        <taxon>Sinomonas</taxon>
    </lineage>
</organism>
<keyword evidence="3" id="KW-1185">Reference proteome</keyword>
<sequence length="270" mass="28218">MSSSRRPSGAGGQGPGGTRYLRGIGAHAGVAPDEHVDGAYVLAIGGAEQSHVDLGDPTHVFYAYLRRIANVVDMVAPPGEPIRALHLGAGALTLARYIEATRPGSVQAAVELERELADFVLERLPLAPGTDLSVHLGDARWALPEVAARGPFDAVVLDIFSGPAAPEHIAHRDFYAEAAGLLSDRGALLVNIGDDPPLSLVRSQLAAMRSVFTEVAALAEPEMFTGRFPGNIVAVGLQQPWPQEWTAALTAAGPHPTLLARGTDLDALAG</sequence>
<keyword evidence="1" id="KW-0620">Polyamine biosynthesis</keyword>
<proteinExistence type="predicted"/>
<dbReference type="NCBIfam" id="NF037959">
    <property type="entry name" value="MFS_SpdSyn"/>
    <property type="match status" value="1"/>
</dbReference>
<name>A0ABS1K3X3_9MICC</name>
<dbReference type="PANTHER" id="PTHR43317:SF1">
    <property type="entry name" value="THERMOSPERMINE SYNTHASE ACAULIS5"/>
    <property type="match status" value="1"/>
</dbReference>
<evidence type="ECO:0000256" key="1">
    <source>
        <dbReference type="ARBA" id="ARBA00023115"/>
    </source>
</evidence>
<reference evidence="2 3" key="1">
    <citation type="submission" date="2021-01" db="EMBL/GenBank/DDBJ databases">
        <title>Genome public.</title>
        <authorList>
            <person name="Liu C."/>
            <person name="Sun Q."/>
        </authorList>
    </citation>
    <scope>NUCLEOTIDE SEQUENCE [LARGE SCALE GENOMIC DNA]</scope>
    <source>
        <strain evidence="2 3">JC656</strain>
    </source>
</reference>
<comment type="caution">
    <text evidence="2">The sequence shown here is derived from an EMBL/GenBank/DDBJ whole genome shotgun (WGS) entry which is preliminary data.</text>
</comment>
<dbReference type="PANTHER" id="PTHR43317">
    <property type="entry name" value="THERMOSPERMINE SYNTHASE ACAULIS5"/>
    <property type="match status" value="1"/>
</dbReference>
<gene>
    <name evidence="2" type="ORF">JJE72_12945</name>
</gene>
<evidence type="ECO:0000313" key="3">
    <source>
        <dbReference type="Proteomes" id="UP000639051"/>
    </source>
</evidence>
<evidence type="ECO:0000313" key="2">
    <source>
        <dbReference type="EMBL" id="MBL0706401.1"/>
    </source>
</evidence>
<accession>A0ABS1K3X3</accession>